<dbReference type="Proteomes" id="UP001207294">
    <property type="component" value="Unassembled WGS sequence"/>
</dbReference>
<keyword evidence="7" id="KW-1185">Reference proteome</keyword>
<dbReference type="EMBL" id="JAOXML010000009">
    <property type="protein sequence ID" value="MCV4377609.1"/>
    <property type="molecule type" value="Genomic_DNA"/>
</dbReference>
<keyword evidence="4" id="KW-0812">Transmembrane</keyword>
<keyword evidence="4" id="KW-0472">Membrane</keyword>
<evidence type="ECO:0000313" key="6">
    <source>
        <dbReference type="EMBL" id="MCV4377609.1"/>
    </source>
</evidence>
<evidence type="ECO:0000256" key="3">
    <source>
        <dbReference type="ARBA" id="ARBA00023002"/>
    </source>
</evidence>
<dbReference type="PANTHER" id="PTHR46332">
    <property type="entry name" value="ASPARTATE BETA-HYDROXYLASE DOMAIN-CONTAINING PROTEIN 2"/>
    <property type="match status" value="1"/>
</dbReference>
<dbReference type="InterPro" id="IPR007803">
    <property type="entry name" value="Asp/Arg/Pro-Hydrxlase"/>
</dbReference>
<evidence type="ECO:0000256" key="1">
    <source>
        <dbReference type="ARBA" id="ARBA00007730"/>
    </source>
</evidence>
<dbReference type="SUPFAM" id="SSF51197">
    <property type="entry name" value="Clavaminate synthase-like"/>
    <property type="match status" value="1"/>
</dbReference>
<feature type="transmembrane region" description="Helical" evidence="4">
    <location>
        <begin position="293"/>
        <end position="311"/>
    </location>
</feature>
<dbReference type="GeneID" id="93560267"/>
<dbReference type="Pfam" id="PF05118">
    <property type="entry name" value="Asp_Arg_Hydrox"/>
    <property type="match status" value="1"/>
</dbReference>
<gene>
    <name evidence="6" type="ORF">OH718_13475</name>
</gene>
<keyword evidence="3" id="KW-0560">Oxidoreductase</keyword>
<organism evidence="6 7">
    <name type="scientific">Pseudomonas capsici</name>
    <dbReference type="NCBI Taxonomy" id="2810614"/>
    <lineage>
        <taxon>Bacteria</taxon>
        <taxon>Pseudomonadati</taxon>
        <taxon>Pseudomonadota</taxon>
        <taxon>Gammaproteobacteria</taxon>
        <taxon>Pseudomonadales</taxon>
        <taxon>Pseudomonadaceae</taxon>
        <taxon>Pseudomonas</taxon>
    </lineage>
</organism>
<keyword evidence="4" id="KW-1133">Transmembrane helix</keyword>
<dbReference type="Gene3D" id="2.60.120.330">
    <property type="entry name" value="B-lactam Antibiotic, Isopenicillin N Synthase, Chain"/>
    <property type="match status" value="1"/>
</dbReference>
<keyword evidence="2" id="KW-0223">Dioxygenase</keyword>
<reference evidence="6 7" key="1">
    <citation type="submission" date="2022-10" db="EMBL/GenBank/DDBJ databases">
        <title>Characterization of Pseudomonas capsici strains from pepper and tomato in Georgia.</title>
        <authorList>
            <person name="Zhao M."/>
            <person name="Dutta B."/>
        </authorList>
    </citation>
    <scope>NUCLEOTIDE SEQUENCE [LARGE SCALE GENOMIC DNA]</scope>
    <source>
        <strain evidence="6 7">Pc20-5</strain>
    </source>
</reference>
<feature type="transmembrane region" description="Helical" evidence="4">
    <location>
        <begin position="6"/>
        <end position="24"/>
    </location>
</feature>
<evidence type="ECO:0000313" key="7">
    <source>
        <dbReference type="Proteomes" id="UP001207294"/>
    </source>
</evidence>
<dbReference type="InterPro" id="IPR027443">
    <property type="entry name" value="IPNS-like_sf"/>
</dbReference>
<dbReference type="InterPro" id="IPR051821">
    <property type="entry name" value="Asp/Asn_beta-hydroxylase"/>
</dbReference>
<comment type="similarity">
    <text evidence="1">Belongs to the aspartyl/asparaginyl beta-hydroxylase family.</text>
</comment>
<dbReference type="PANTHER" id="PTHR46332:SF5">
    <property type="entry name" value="ASPARTATE BETA-HYDROXYLASE DOMAIN CONTAINING 2"/>
    <property type="match status" value="1"/>
</dbReference>
<dbReference type="RefSeq" id="WP_117182949.1">
    <property type="nucleotide sequence ID" value="NZ_JAFGZD010000003.1"/>
</dbReference>
<feature type="domain" description="Aspartyl/asparaginy/proline hydroxylase" evidence="5">
    <location>
        <begin position="75"/>
        <end position="228"/>
    </location>
</feature>
<protein>
    <submittedName>
        <fullName evidence="6">Aspartyl/asparaginyl beta-hydroxylase domain-containing protein</fullName>
    </submittedName>
</protein>
<name>A0ABT3BXP0_9PSED</name>
<sequence length="312" mass="35791">MTLSFAAKASILMLFLCSTLYVHLRGKARLPLLRQFVNHSALFAPYNALMYLFSKVPSKPYLDRSKFPELDVLKDNWETIRDEAMHLFDEGYIRAAEKNNDAGFGSFFKKGWKRFYLKWYDKALPSAETLCPKTVALVNSIPNVKGAMFALLPGDSHLNPHRDPFAGSLRYHLGLSTPNSDACRIFVDGEEYSWRDGQDVMFDETYVHWVKNETQTTRVILFCDVERPLNNGFMTRINRSVSAFLGRATAPQNLDDERVGGINRAYAFSKRFSDSFSGKVKQFKRQNPKAYRVMRPVLAVIVAVLLWKWLFG</sequence>
<proteinExistence type="inferred from homology"/>
<evidence type="ECO:0000256" key="2">
    <source>
        <dbReference type="ARBA" id="ARBA00022964"/>
    </source>
</evidence>
<comment type="caution">
    <text evidence="6">The sequence shown here is derived from an EMBL/GenBank/DDBJ whole genome shotgun (WGS) entry which is preliminary data.</text>
</comment>
<evidence type="ECO:0000259" key="5">
    <source>
        <dbReference type="Pfam" id="PF05118"/>
    </source>
</evidence>
<evidence type="ECO:0000256" key="4">
    <source>
        <dbReference type="SAM" id="Phobius"/>
    </source>
</evidence>
<accession>A0ABT3BXP0</accession>